<dbReference type="STRING" id="1009370.ALO_02096"/>
<comment type="caution">
    <text evidence="2">The sequence shown here is derived from an EMBL/GenBank/DDBJ whole genome shotgun (WGS) entry which is preliminary data.</text>
</comment>
<dbReference type="Proteomes" id="UP000003240">
    <property type="component" value="Unassembled WGS sequence"/>
</dbReference>
<dbReference type="RefSeq" id="WP_004092316.1">
    <property type="nucleotide sequence ID" value="NZ_AFGF01000017.1"/>
</dbReference>
<evidence type="ECO:0000256" key="1">
    <source>
        <dbReference type="SAM" id="MobiDB-lite"/>
    </source>
</evidence>
<proteinExistence type="predicted"/>
<keyword evidence="3" id="KW-1185">Reference proteome</keyword>
<gene>
    <name evidence="2" type="ORF">ALO_02096</name>
</gene>
<evidence type="ECO:0000313" key="3">
    <source>
        <dbReference type="Proteomes" id="UP000003240"/>
    </source>
</evidence>
<name>F7NEF6_9FIRM</name>
<reference evidence="2 3" key="1">
    <citation type="journal article" date="2011" name="EMBO J.">
        <title>Structural diversity of bacterial flagellar motors.</title>
        <authorList>
            <person name="Chen S."/>
            <person name="Beeby M."/>
            <person name="Murphy G.E."/>
            <person name="Leadbetter J.R."/>
            <person name="Hendrixson D.R."/>
            <person name="Briegel A."/>
            <person name="Li Z."/>
            <person name="Shi J."/>
            <person name="Tocheva E.I."/>
            <person name="Muller A."/>
            <person name="Dobro M.J."/>
            <person name="Jensen G.J."/>
        </authorList>
    </citation>
    <scope>NUCLEOTIDE SEQUENCE [LARGE SCALE GENOMIC DNA]</scope>
    <source>
        <strain evidence="2 3">DSM 6540</strain>
    </source>
</reference>
<sequence>MAEVQDRLKSKYLLAMLAVLWVSGLYHSFSSQAWLVAMASAAAMDYPVQSTTKNFTDKPGIAGEPEAGNEGREQSDTLRLELGKKGLVSEQADHDLSLRLTRKTWQKEVLPGLFFTSGEGFSFKWPNTDLRLYIQRDDGQYQLLWKQNFD</sequence>
<dbReference type="EMBL" id="AFGF01000017">
    <property type="protein sequence ID" value="EGO65367.1"/>
    <property type="molecule type" value="Genomic_DNA"/>
</dbReference>
<dbReference type="AlphaFoldDB" id="F7NEF6"/>
<accession>F7NEF6</accession>
<feature type="region of interest" description="Disordered" evidence="1">
    <location>
        <begin position="54"/>
        <end position="75"/>
    </location>
</feature>
<evidence type="ECO:0000313" key="2">
    <source>
        <dbReference type="EMBL" id="EGO65367.1"/>
    </source>
</evidence>
<organism evidence="2 3">
    <name type="scientific">Acetonema longum DSM 6540</name>
    <dbReference type="NCBI Taxonomy" id="1009370"/>
    <lineage>
        <taxon>Bacteria</taxon>
        <taxon>Bacillati</taxon>
        <taxon>Bacillota</taxon>
        <taxon>Negativicutes</taxon>
        <taxon>Acetonemataceae</taxon>
        <taxon>Acetonema</taxon>
    </lineage>
</organism>
<protein>
    <submittedName>
        <fullName evidence="2">Uncharacterized protein</fullName>
    </submittedName>
</protein>